<sequence length="192" mass="22489">MPSHLRRSSLPVRSEATTFLIGGDDGSSLVVKVISSLTRASPALRGYSLRSLDEFPFWFDQNKRRELACYKGLARRPHSTEAAMRRVYLPALTTEETFNKKQRRKINAELRDKQQLVPVHPSNMLAQEPEANVPTWNKFIDLRWVKRNNYTRELKKFFRDRQPEVPAPPRKKEPETLSARVYRIVKRVKDRD</sequence>
<name>A0A2I0WD08_9ASPA</name>
<dbReference type="Proteomes" id="UP000233837">
    <property type="component" value="Unassembled WGS sequence"/>
</dbReference>
<gene>
    <name evidence="1" type="ORF">MA16_Dca008097</name>
</gene>
<evidence type="ECO:0000313" key="2">
    <source>
        <dbReference type="Proteomes" id="UP000233837"/>
    </source>
</evidence>
<proteinExistence type="predicted"/>
<dbReference type="AlphaFoldDB" id="A0A2I0WD08"/>
<protein>
    <submittedName>
        <fullName evidence="1">Uncharacterized protein</fullName>
    </submittedName>
</protein>
<evidence type="ECO:0000313" key="1">
    <source>
        <dbReference type="EMBL" id="PKU73533.1"/>
    </source>
</evidence>
<keyword evidence="2" id="KW-1185">Reference proteome</keyword>
<reference evidence="1 2" key="2">
    <citation type="journal article" date="2017" name="Nature">
        <title>The Apostasia genome and the evolution of orchids.</title>
        <authorList>
            <person name="Zhang G.Q."/>
            <person name="Liu K.W."/>
            <person name="Li Z."/>
            <person name="Lohaus R."/>
            <person name="Hsiao Y.Y."/>
            <person name="Niu S.C."/>
            <person name="Wang J.Y."/>
            <person name="Lin Y.C."/>
            <person name="Xu Q."/>
            <person name="Chen L.J."/>
            <person name="Yoshida K."/>
            <person name="Fujiwara S."/>
            <person name="Wang Z.W."/>
            <person name="Zhang Y.Q."/>
            <person name="Mitsuda N."/>
            <person name="Wang M."/>
            <person name="Liu G.H."/>
            <person name="Pecoraro L."/>
            <person name="Huang H.X."/>
            <person name="Xiao X.J."/>
            <person name="Lin M."/>
            <person name="Wu X.Y."/>
            <person name="Wu W.L."/>
            <person name="Chen Y.Y."/>
            <person name="Chang S.B."/>
            <person name="Sakamoto S."/>
            <person name="Ohme-Takagi M."/>
            <person name="Yagi M."/>
            <person name="Zeng S.J."/>
            <person name="Shen C.Y."/>
            <person name="Yeh C.M."/>
            <person name="Luo Y.B."/>
            <person name="Tsai W.C."/>
            <person name="Van de Peer Y."/>
            <person name="Liu Z.J."/>
        </authorList>
    </citation>
    <scope>NUCLEOTIDE SEQUENCE [LARGE SCALE GENOMIC DNA]</scope>
    <source>
        <tissue evidence="1">The whole plant</tissue>
    </source>
</reference>
<dbReference type="EMBL" id="KZ502741">
    <property type="protein sequence ID" value="PKU73533.1"/>
    <property type="molecule type" value="Genomic_DNA"/>
</dbReference>
<reference evidence="1 2" key="1">
    <citation type="journal article" date="2016" name="Sci. Rep.">
        <title>The Dendrobium catenatum Lindl. genome sequence provides insights into polysaccharide synthase, floral development and adaptive evolution.</title>
        <authorList>
            <person name="Zhang G.Q."/>
            <person name="Xu Q."/>
            <person name="Bian C."/>
            <person name="Tsai W.C."/>
            <person name="Yeh C.M."/>
            <person name="Liu K.W."/>
            <person name="Yoshida K."/>
            <person name="Zhang L.S."/>
            <person name="Chang S.B."/>
            <person name="Chen F."/>
            <person name="Shi Y."/>
            <person name="Su Y.Y."/>
            <person name="Zhang Y.Q."/>
            <person name="Chen L.J."/>
            <person name="Yin Y."/>
            <person name="Lin M."/>
            <person name="Huang H."/>
            <person name="Deng H."/>
            <person name="Wang Z.W."/>
            <person name="Zhu S.L."/>
            <person name="Zhao X."/>
            <person name="Deng C."/>
            <person name="Niu S.C."/>
            <person name="Huang J."/>
            <person name="Wang M."/>
            <person name="Liu G.H."/>
            <person name="Yang H.J."/>
            <person name="Xiao X.J."/>
            <person name="Hsiao Y.Y."/>
            <person name="Wu W.L."/>
            <person name="Chen Y.Y."/>
            <person name="Mitsuda N."/>
            <person name="Ohme-Takagi M."/>
            <person name="Luo Y.B."/>
            <person name="Van de Peer Y."/>
            <person name="Liu Z.J."/>
        </authorList>
    </citation>
    <scope>NUCLEOTIDE SEQUENCE [LARGE SCALE GENOMIC DNA]</scope>
    <source>
        <tissue evidence="1">The whole plant</tissue>
    </source>
</reference>
<organism evidence="1 2">
    <name type="scientific">Dendrobium catenatum</name>
    <dbReference type="NCBI Taxonomy" id="906689"/>
    <lineage>
        <taxon>Eukaryota</taxon>
        <taxon>Viridiplantae</taxon>
        <taxon>Streptophyta</taxon>
        <taxon>Embryophyta</taxon>
        <taxon>Tracheophyta</taxon>
        <taxon>Spermatophyta</taxon>
        <taxon>Magnoliopsida</taxon>
        <taxon>Liliopsida</taxon>
        <taxon>Asparagales</taxon>
        <taxon>Orchidaceae</taxon>
        <taxon>Epidendroideae</taxon>
        <taxon>Malaxideae</taxon>
        <taxon>Dendrobiinae</taxon>
        <taxon>Dendrobium</taxon>
    </lineage>
</organism>
<accession>A0A2I0WD08</accession>